<sequence length="54" mass="6213">MKVKIKGDFNHIINGKEVKPGEVVEIEPWQLNGNFYEAMPVETEKAKVEKDVKK</sequence>
<evidence type="ECO:0000313" key="2">
    <source>
        <dbReference type="Proteomes" id="UP000218689"/>
    </source>
</evidence>
<comment type="caution">
    <text evidence="1">The sequence shown here is derived from an EMBL/GenBank/DDBJ whole genome shotgun (WGS) entry which is preliminary data.</text>
</comment>
<organism evidence="1 2">
    <name type="scientific">Pseudolactococcus reticulitermitis</name>
    <dbReference type="NCBI Taxonomy" id="2025039"/>
    <lineage>
        <taxon>Bacteria</taxon>
        <taxon>Bacillati</taxon>
        <taxon>Bacillota</taxon>
        <taxon>Bacilli</taxon>
        <taxon>Lactobacillales</taxon>
        <taxon>Streptococcaceae</taxon>
        <taxon>Pseudolactococcus</taxon>
    </lineage>
</organism>
<accession>A0A224XA00</accession>
<reference evidence="2" key="1">
    <citation type="submission" date="2017-08" db="EMBL/GenBank/DDBJ databases">
        <title>Draft genome sequence of Lactococcus sp. strain Rs-Y01, isolated from the gut of the lower termite Reticulitermes speratus.</title>
        <authorList>
            <person name="Ohkuma M."/>
            <person name="Yuki M."/>
        </authorList>
    </citation>
    <scope>NUCLEOTIDE SEQUENCE [LARGE SCALE GENOMIC DNA]</scope>
    <source>
        <strain evidence="2">Rs-Y01</strain>
    </source>
</reference>
<dbReference type="Proteomes" id="UP000218689">
    <property type="component" value="Unassembled WGS sequence"/>
</dbReference>
<gene>
    <name evidence="1" type="ORF">RsY01_351</name>
</gene>
<protein>
    <submittedName>
        <fullName evidence="1">Uncharacterized protein</fullName>
    </submittedName>
</protein>
<dbReference type="AlphaFoldDB" id="A0A224XA00"/>
<proteinExistence type="predicted"/>
<keyword evidence="2" id="KW-1185">Reference proteome</keyword>
<evidence type="ECO:0000313" key="1">
    <source>
        <dbReference type="EMBL" id="GAX46772.1"/>
    </source>
</evidence>
<name>A0A224XA00_9LACT</name>
<dbReference type="RefSeq" id="WP_157905761.1">
    <property type="nucleotide sequence ID" value="NZ_BEDT01000001.1"/>
</dbReference>
<dbReference type="EMBL" id="BEDT01000001">
    <property type="protein sequence ID" value="GAX46772.1"/>
    <property type="molecule type" value="Genomic_DNA"/>
</dbReference>